<protein>
    <submittedName>
        <fullName evidence="8">Heptaprenyl diphosphate synthase component 2</fullName>
    </submittedName>
</protein>
<evidence type="ECO:0000256" key="3">
    <source>
        <dbReference type="ARBA" id="ARBA00006706"/>
    </source>
</evidence>
<dbReference type="Gene3D" id="1.10.600.10">
    <property type="entry name" value="Farnesyl Diphosphate Synthase"/>
    <property type="match status" value="1"/>
</dbReference>
<accession>A0A653F2F9</accession>
<gene>
    <name evidence="8" type="primary">hepT_3</name>
    <name evidence="8" type="ORF">BIN_B_04914</name>
</gene>
<dbReference type="InterPro" id="IPR000092">
    <property type="entry name" value="Polyprenyl_synt"/>
</dbReference>
<organism evidence="8">
    <name type="scientific">Mycobacterium riyadhense</name>
    <dbReference type="NCBI Taxonomy" id="486698"/>
    <lineage>
        <taxon>Bacteria</taxon>
        <taxon>Bacillati</taxon>
        <taxon>Actinomycetota</taxon>
        <taxon>Actinomycetes</taxon>
        <taxon>Mycobacteriales</taxon>
        <taxon>Mycobacteriaceae</taxon>
        <taxon>Mycobacterium</taxon>
    </lineage>
</organism>
<keyword evidence="5" id="KW-0479">Metal-binding</keyword>
<dbReference type="Pfam" id="PF00348">
    <property type="entry name" value="polyprenyl_synt"/>
    <property type="match status" value="1"/>
</dbReference>
<evidence type="ECO:0000256" key="2">
    <source>
        <dbReference type="ARBA" id="ARBA00005128"/>
    </source>
</evidence>
<comment type="similarity">
    <text evidence="3 7">Belongs to the FPP/GGPP synthase family.</text>
</comment>
<evidence type="ECO:0000256" key="7">
    <source>
        <dbReference type="RuleBase" id="RU004466"/>
    </source>
</evidence>
<comment type="pathway">
    <text evidence="2">Isoprenoid biosynthesis.</text>
</comment>
<reference evidence="8" key="1">
    <citation type="submission" date="2019-05" db="EMBL/GenBank/DDBJ databases">
        <authorList>
            <person name="Naeem R."/>
            <person name="Antony C."/>
            <person name="Guan Q."/>
        </authorList>
    </citation>
    <scope>NUCLEOTIDE SEQUENCE</scope>
    <source>
        <strain evidence="8">2</strain>
    </source>
</reference>
<comment type="cofactor">
    <cofactor evidence="1">
        <name>Mg(2+)</name>
        <dbReference type="ChEBI" id="CHEBI:18420"/>
    </cofactor>
</comment>
<dbReference type="AlphaFoldDB" id="A0A653F2F9"/>
<name>A0A653F2F9_9MYCO</name>
<sequence length="389" mass="41257">MLHNAAGERRVAHQVLFLIGGGEHAFVGGRAQTAPAGAQALTIMYTTARQQAHAATLDPVTLAPTTLAPDSVTDQLALVTDRLHEILITGGTFDAVYRHLLAAPGKRIRAGLGLACTRLLPMAAAVPLRDAVDLACAIEMFHEASLMHDDVCDGSLQRRDAASVPAGFGVRVAARAGFHLAGTALQILARVLDDNPAVFARLGEVPGVSYLDRLSDLSFGQLVETLPPAINASALRRHYQLVAGAKTGTLFRLACSYGGTAGGVDPDRLRALMRYADQLALAFQIMDDVRDVEGGAVLGKKACGDLERRIPTWPVIEWLAMRPGAREMWLSGQTSSAALQADLVHSGATRAARAVAVHAAETAGRTLDVFPPSAAREHLRELSVRVVSR</sequence>
<dbReference type="GO" id="GO:0008299">
    <property type="term" value="P:isoprenoid biosynthetic process"/>
    <property type="evidence" value="ECO:0007669"/>
    <property type="project" value="InterPro"/>
</dbReference>
<evidence type="ECO:0000256" key="4">
    <source>
        <dbReference type="ARBA" id="ARBA00022679"/>
    </source>
</evidence>
<dbReference type="PANTHER" id="PTHR12001:SF69">
    <property type="entry name" value="ALL TRANS-POLYPRENYL-DIPHOSPHATE SYNTHASE PDSS1"/>
    <property type="match status" value="1"/>
</dbReference>
<dbReference type="GO" id="GO:0046872">
    <property type="term" value="F:metal ion binding"/>
    <property type="evidence" value="ECO:0007669"/>
    <property type="project" value="UniProtKB-KW"/>
</dbReference>
<dbReference type="GO" id="GO:0004659">
    <property type="term" value="F:prenyltransferase activity"/>
    <property type="evidence" value="ECO:0007669"/>
    <property type="project" value="InterPro"/>
</dbReference>
<evidence type="ECO:0000256" key="1">
    <source>
        <dbReference type="ARBA" id="ARBA00001946"/>
    </source>
</evidence>
<dbReference type="SUPFAM" id="SSF48576">
    <property type="entry name" value="Terpenoid synthases"/>
    <property type="match status" value="1"/>
</dbReference>
<dbReference type="InterPro" id="IPR008949">
    <property type="entry name" value="Isoprenoid_synthase_dom_sf"/>
</dbReference>
<evidence type="ECO:0000256" key="5">
    <source>
        <dbReference type="ARBA" id="ARBA00022723"/>
    </source>
</evidence>
<keyword evidence="4 7" id="KW-0808">Transferase</keyword>
<keyword evidence="6" id="KW-0460">Magnesium</keyword>
<proteinExistence type="inferred from homology"/>
<dbReference type="EMBL" id="LR589152">
    <property type="protein sequence ID" value="VTP03196.1"/>
    <property type="molecule type" value="Genomic_DNA"/>
</dbReference>
<dbReference type="PANTHER" id="PTHR12001">
    <property type="entry name" value="GERANYLGERANYL PYROPHOSPHATE SYNTHASE"/>
    <property type="match status" value="1"/>
</dbReference>
<evidence type="ECO:0000256" key="6">
    <source>
        <dbReference type="ARBA" id="ARBA00022842"/>
    </source>
</evidence>
<evidence type="ECO:0000313" key="8">
    <source>
        <dbReference type="EMBL" id="VTP03196.1"/>
    </source>
</evidence>